<dbReference type="EMBL" id="BJYS01000044">
    <property type="protein sequence ID" value="GEO06777.1"/>
    <property type="molecule type" value="Genomic_DNA"/>
</dbReference>
<keyword evidence="9" id="KW-0732">Signal</keyword>
<evidence type="ECO:0000256" key="2">
    <source>
        <dbReference type="ARBA" id="ARBA00007613"/>
    </source>
</evidence>
<reference evidence="10 11" key="1">
    <citation type="submission" date="2019-07" db="EMBL/GenBank/DDBJ databases">
        <title>Whole genome shotgun sequence of Adhaeribacter aerolatus NBRC 106133.</title>
        <authorList>
            <person name="Hosoyama A."/>
            <person name="Uohara A."/>
            <person name="Ohji S."/>
            <person name="Ichikawa N."/>
        </authorList>
    </citation>
    <scope>NUCLEOTIDE SEQUENCE [LARGE SCALE GENOMIC DNA]</scope>
    <source>
        <strain evidence="10 11">NBRC 106133</strain>
    </source>
</reference>
<feature type="coiled-coil region" evidence="8">
    <location>
        <begin position="130"/>
        <end position="189"/>
    </location>
</feature>
<dbReference type="GO" id="GO:1990281">
    <property type="term" value="C:efflux pump complex"/>
    <property type="evidence" value="ECO:0007669"/>
    <property type="project" value="TreeGrafter"/>
</dbReference>
<comment type="caution">
    <text evidence="10">The sequence shown here is derived from an EMBL/GenBank/DDBJ whole genome shotgun (WGS) entry which is preliminary data.</text>
</comment>
<evidence type="ECO:0000256" key="1">
    <source>
        <dbReference type="ARBA" id="ARBA00004442"/>
    </source>
</evidence>
<feature type="signal peptide" evidence="9">
    <location>
        <begin position="1"/>
        <end position="26"/>
    </location>
</feature>
<dbReference type="SUPFAM" id="SSF56954">
    <property type="entry name" value="Outer membrane efflux proteins (OEP)"/>
    <property type="match status" value="1"/>
</dbReference>
<evidence type="ECO:0000256" key="8">
    <source>
        <dbReference type="SAM" id="Coils"/>
    </source>
</evidence>
<evidence type="ECO:0000256" key="3">
    <source>
        <dbReference type="ARBA" id="ARBA00022448"/>
    </source>
</evidence>
<feature type="coiled-coil region" evidence="8">
    <location>
        <begin position="399"/>
        <end position="440"/>
    </location>
</feature>
<evidence type="ECO:0000256" key="9">
    <source>
        <dbReference type="SAM" id="SignalP"/>
    </source>
</evidence>
<proteinExistence type="inferred from homology"/>
<dbReference type="AlphaFoldDB" id="A0A512B4T1"/>
<evidence type="ECO:0000256" key="5">
    <source>
        <dbReference type="ARBA" id="ARBA00022692"/>
    </source>
</evidence>
<dbReference type="InterPro" id="IPR003423">
    <property type="entry name" value="OMP_efflux"/>
</dbReference>
<dbReference type="InterPro" id="IPR051906">
    <property type="entry name" value="TolC-like"/>
</dbReference>
<dbReference type="OrthoDB" id="9811587at2"/>
<evidence type="ECO:0000256" key="6">
    <source>
        <dbReference type="ARBA" id="ARBA00023136"/>
    </source>
</evidence>
<dbReference type="RefSeq" id="WP_146903535.1">
    <property type="nucleotide sequence ID" value="NZ_BJYS01000044.1"/>
</dbReference>
<keyword evidence="3" id="KW-0813">Transport</keyword>
<dbReference type="Pfam" id="PF02321">
    <property type="entry name" value="OEP"/>
    <property type="match status" value="2"/>
</dbReference>
<dbReference type="GO" id="GO:0015288">
    <property type="term" value="F:porin activity"/>
    <property type="evidence" value="ECO:0007669"/>
    <property type="project" value="TreeGrafter"/>
</dbReference>
<dbReference type="GO" id="GO:0009279">
    <property type="term" value="C:cell outer membrane"/>
    <property type="evidence" value="ECO:0007669"/>
    <property type="project" value="UniProtKB-SubCell"/>
</dbReference>
<protein>
    <submittedName>
        <fullName evidence="10">Transporter</fullName>
    </submittedName>
</protein>
<evidence type="ECO:0000313" key="11">
    <source>
        <dbReference type="Proteomes" id="UP000321532"/>
    </source>
</evidence>
<sequence length="489" mass="54774">MLTYTKKIMPLWLLSAGLLFTRPVLAQNQPQTQQVTKTTWTLPECIDYALKNNLQVKQRQLDARLTDINLKGARANMLPSLNGSTNYGFNFGRSIDPTENTFTTQQIQSANFSVSSSVPLFNGFQIQNTIKQNRLNKEAAETDITTAQNNLILDVVAAYLQIIYSDALLENAKVQLSSSQQQAERTQKLFRAGSVAGSNVLEIQSQVATDELAIINAQNQKDIAELRLMQLLDLKKVTDFEVVKPDIKDPGQEIINFDPEEVYGIAQQNMPEVRSAELRVNSALKGIEISRGAYFPRLALGGNLNTQYSSARSLYLGSNTFVQRALGFSDAAGTQPLFVYVPNQVAQKYPFLDQLTDNQGKSLFLSLNIPILNGLQTRNNVARARLNHESAVLNTEIVRNQLRQNIQQAYADALAAQKKFAATSRQLEALEQTFKNAEIRFNNGVLNPTEFNVARNNFIRAQTDLIQARYDYTFKLKVLDFYQGKSLSL</sequence>
<name>A0A512B4T1_9BACT</name>
<feature type="chain" id="PRO_5021892286" evidence="9">
    <location>
        <begin position="27"/>
        <end position="489"/>
    </location>
</feature>
<dbReference type="PANTHER" id="PTHR30026:SF20">
    <property type="entry name" value="OUTER MEMBRANE PROTEIN TOLC"/>
    <property type="match status" value="1"/>
</dbReference>
<keyword evidence="11" id="KW-1185">Reference proteome</keyword>
<accession>A0A512B4T1</accession>
<keyword evidence="6" id="KW-0472">Membrane</keyword>
<gene>
    <name evidence="10" type="ORF">AAE02nite_44410</name>
</gene>
<keyword evidence="5" id="KW-0812">Transmembrane</keyword>
<keyword evidence="4" id="KW-1134">Transmembrane beta strand</keyword>
<keyword evidence="7" id="KW-0998">Cell outer membrane</keyword>
<comment type="similarity">
    <text evidence="2">Belongs to the outer membrane factor (OMF) (TC 1.B.17) family.</text>
</comment>
<dbReference type="Gene3D" id="1.20.1600.10">
    <property type="entry name" value="Outer membrane efflux proteins (OEP)"/>
    <property type="match status" value="1"/>
</dbReference>
<keyword evidence="8" id="KW-0175">Coiled coil</keyword>
<organism evidence="10 11">
    <name type="scientific">Adhaeribacter aerolatus</name>
    <dbReference type="NCBI Taxonomy" id="670289"/>
    <lineage>
        <taxon>Bacteria</taxon>
        <taxon>Pseudomonadati</taxon>
        <taxon>Bacteroidota</taxon>
        <taxon>Cytophagia</taxon>
        <taxon>Cytophagales</taxon>
        <taxon>Hymenobacteraceae</taxon>
        <taxon>Adhaeribacter</taxon>
    </lineage>
</organism>
<dbReference type="Proteomes" id="UP000321532">
    <property type="component" value="Unassembled WGS sequence"/>
</dbReference>
<dbReference type="PANTHER" id="PTHR30026">
    <property type="entry name" value="OUTER MEMBRANE PROTEIN TOLC"/>
    <property type="match status" value="1"/>
</dbReference>
<evidence type="ECO:0000256" key="4">
    <source>
        <dbReference type="ARBA" id="ARBA00022452"/>
    </source>
</evidence>
<evidence type="ECO:0000256" key="7">
    <source>
        <dbReference type="ARBA" id="ARBA00023237"/>
    </source>
</evidence>
<comment type="subcellular location">
    <subcellularLocation>
        <location evidence="1">Cell outer membrane</location>
    </subcellularLocation>
</comment>
<dbReference type="GO" id="GO:0015562">
    <property type="term" value="F:efflux transmembrane transporter activity"/>
    <property type="evidence" value="ECO:0007669"/>
    <property type="project" value="InterPro"/>
</dbReference>
<evidence type="ECO:0000313" key="10">
    <source>
        <dbReference type="EMBL" id="GEO06777.1"/>
    </source>
</evidence>